<feature type="region of interest" description="Disordered" evidence="1">
    <location>
        <begin position="1"/>
        <end position="115"/>
    </location>
</feature>
<reference evidence="2" key="1">
    <citation type="submission" date="2015-06" db="UniProtKB">
        <authorList>
            <consortium name="EnsemblPlants"/>
        </authorList>
    </citation>
    <scope>IDENTIFICATION</scope>
</reference>
<reference evidence="2 3" key="2">
    <citation type="submission" date="2018-04" db="EMBL/GenBank/DDBJ databases">
        <title>OglaRS2 (Oryza glaberrima Reference Sequence Version 2).</title>
        <authorList>
            <person name="Zhang J."/>
            <person name="Kudrna D."/>
            <person name="Lee S."/>
            <person name="Talag J."/>
            <person name="Rajasekar S."/>
            <person name="Wing R.A."/>
        </authorList>
    </citation>
    <scope>NUCLEOTIDE SEQUENCE [LARGE SCALE GENOMIC DNA]</scope>
    <source>
        <strain evidence="2 3">cv. IRGC 96717</strain>
    </source>
</reference>
<organism evidence="2 3">
    <name type="scientific">Oryza glaberrima</name>
    <name type="common">African rice</name>
    <dbReference type="NCBI Taxonomy" id="4538"/>
    <lineage>
        <taxon>Eukaryota</taxon>
        <taxon>Viridiplantae</taxon>
        <taxon>Streptophyta</taxon>
        <taxon>Embryophyta</taxon>
        <taxon>Tracheophyta</taxon>
        <taxon>Spermatophyta</taxon>
        <taxon>Magnoliopsida</taxon>
        <taxon>Liliopsida</taxon>
        <taxon>Poales</taxon>
        <taxon>Poaceae</taxon>
        <taxon>BOP clade</taxon>
        <taxon>Oryzoideae</taxon>
        <taxon>Oryzeae</taxon>
        <taxon>Oryzinae</taxon>
        <taxon>Oryza</taxon>
    </lineage>
</organism>
<dbReference type="HOGENOM" id="CLU_156318_0_0_1"/>
<feature type="compositionally biased region" description="Basic and acidic residues" evidence="1">
    <location>
        <begin position="1"/>
        <end position="11"/>
    </location>
</feature>
<proteinExistence type="predicted"/>
<dbReference type="AlphaFoldDB" id="I1Q0J3"/>
<evidence type="ECO:0000313" key="3">
    <source>
        <dbReference type="Proteomes" id="UP000007306"/>
    </source>
</evidence>
<protein>
    <submittedName>
        <fullName evidence="2">Uncharacterized protein</fullName>
    </submittedName>
</protein>
<dbReference type="Gramene" id="ORGLA06G0065600.1">
    <property type="protein sequence ID" value="ORGLA06G0065600.1"/>
    <property type="gene ID" value="ORGLA06G0065600"/>
</dbReference>
<keyword evidence="3" id="KW-1185">Reference proteome</keyword>
<feature type="compositionally biased region" description="Basic residues" evidence="1">
    <location>
        <begin position="12"/>
        <end position="22"/>
    </location>
</feature>
<dbReference type="EnsemblPlants" id="ORGLA06G0065600.1">
    <property type="protein sequence ID" value="ORGLA06G0065600.1"/>
    <property type="gene ID" value="ORGLA06G0065600"/>
</dbReference>
<evidence type="ECO:0000313" key="2">
    <source>
        <dbReference type="EnsemblPlants" id="ORGLA06G0065600.1"/>
    </source>
</evidence>
<sequence>MARYLKADRPPLRHRHLRHSNHAPRLLLVATPLEEGRRAREKGSSSPLLQRPPSRPPSGALATAPREGVGEADDNSRGRGVSDAVCGGGQGGGRRRVGADSIVRGEERREEEDGEERIVWAPHDSGSHIFFSVCM</sequence>
<evidence type="ECO:0000256" key="1">
    <source>
        <dbReference type="SAM" id="MobiDB-lite"/>
    </source>
</evidence>
<name>I1Q0J3_ORYGL</name>
<dbReference type="Proteomes" id="UP000007306">
    <property type="component" value="Chromosome 6"/>
</dbReference>
<accession>I1Q0J3</accession>
<feature type="compositionally biased region" description="Basic and acidic residues" evidence="1">
    <location>
        <begin position="34"/>
        <end position="43"/>
    </location>
</feature>